<evidence type="ECO:0000256" key="1">
    <source>
        <dbReference type="ARBA" id="ARBA00023098"/>
    </source>
</evidence>
<feature type="domain" description="PNPLA" evidence="3">
    <location>
        <begin position="8"/>
        <end position="198"/>
    </location>
</feature>
<evidence type="ECO:0000256" key="2">
    <source>
        <dbReference type="PROSITE-ProRule" id="PRU01161"/>
    </source>
</evidence>
<dbReference type="PANTHER" id="PTHR46394:SF1">
    <property type="entry name" value="PNPLA DOMAIN-CONTAINING PROTEIN"/>
    <property type="match status" value="1"/>
</dbReference>
<dbReference type="PROSITE" id="PS51635">
    <property type="entry name" value="PNPLA"/>
    <property type="match status" value="1"/>
</dbReference>
<keyword evidence="1 2" id="KW-0443">Lipid metabolism</keyword>
<dbReference type="STRING" id="28115.HQ47_09785"/>
<dbReference type="EMBL" id="JRFA01000028">
    <property type="protein sequence ID" value="KGN72510.1"/>
    <property type="molecule type" value="Genomic_DNA"/>
</dbReference>
<reference evidence="5 7" key="2">
    <citation type="submission" date="2018-06" db="EMBL/GenBank/DDBJ databases">
        <authorList>
            <consortium name="Pathogen Informatics"/>
            <person name="Doyle S."/>
        </authorList>
    </citation>
    <scope>NUCLEOTIDE SEQUENCE [LARGE SCALE GENOMIC DNA]</scope>
    <source>
        <strain evidence="5 7">NCTC11632</strain>
    </source>
</reference>
<feature type="short sequence motif" description="GXGXXG" evidence="2">
    <location>
        <begin position="12"/>
        <end position="17"/>
    </location>
</feature>
<dbReference type="EMBL" id="UGTF01000002">
    <property type="protein sequence ID" value="SUB89860.1"/>
    <property type="molecule type" value="Genomic_DNA"/>
</dbReference>
<keyword evidence="2" id="KW-0378">Hydrolase</keyword>
<sequence>MAYFFKNLVFEGGGVKGIAYVGALEVMQEEKIYPKIKRVAGTSAGAIVAVLVGLGYTPDEIRNIMWELNFKNFMDDSWGIIKDSQRLLHEFGWYKGDFFRNWIGKLIKEKTGNSECTFADLAAMKGDHPFLDIFLIGTNLSTGFSEIFSAEHTPRYCIADAARISMSIPLFFAAKRNFRGDVYVDGGVLDNYPIKVFDRKKYVTRNLVETDYYKKINKSFSKNRRKISEYVYNQETLGFRLDSKEKISLFRDNAEMPKRDINNLFDFTSGLLNTLIDAQDNAHLHSDDWQRTIYIDTLGVKATDFAITEAKKKALLESGRQYTQSYLAWYNNEEEKANAK</sequence>
<evidence type="ECO:0000259" key="3">
    <source>
        <dbReference type="PROSITE" id="PS51635"/>
    </source>
</evidence>
<dbReference type="eggNOG" id="COG1752">
    <property type="taxonomic scope" value="Bacteria"/>
</dbReference>
<dbReference type="Gene3D" id="3.40.1090.10">
    <property type="entry name" value="Cytosolic phospholipase A2 catalytic domain"/>
    <property type="match status" value="2"/>
</dbReference>
<feature type="active site" description="Proton acceptor" evidence="2">
    <location>
        <position position="185"/>
    </location>
</feature>
<gene>
    <name evidence="4" type="ORF">HQ47_09785</name>
    <name evidence="5" type="ORF">NCTC11632_01990</name>
</gene>
<dbReference type="PANTHER" id="PTHR46394">
    <property type="entry name" value="ANNEXIN"/>
    <property type="match status" value="1"/>
</dbReference>
<dbReference type="AlphaFoldDB" id="A0A0A2E4Y7"/>
<feature type="short sequence motif" description="DGA/G" evidence="2">
    <location>
        <begin position="185"/>
        <end position="187"/>
    </location>
</feature>
<evidence type="ECO:0000313" key="5">
    <source>
        <dbReference type="EMBL" id="SUB89860.1"/>
    </source>
</evidence>
<keyword evidence="2" id="KW-0442">Lipid degradation</keyword>
<name>A0A0A2E4Y7_9PORP</name>
<dbReference type="InterPro" id="IPR052580">
    <property type="entry name" value="Lipid_Hydrolase"/>
</dbReference>
<dbReference type="Proteomes" id="UP000030103">
    <property type="component" value="Unassembled WGS sequence"/>
</dbReference>
<accession>A0A0A2E4Y7</accession>
<dbReference type="InterPro" id="IPR016035">
    <property type="entry name" value="Acyl_Trfase/lysoPLipase"/>
</dbReference>
<dbReference type="RefSeq" id="WP_036851643.1">
    <property type="nucleotide sequence ID" value="NZ_JASBZX010000026.1"/>
</dbReference>
<dbReference type="Pfam" id="PF01734">
    <property type="entry name" value="Patatin"/>
    <property type="match status" value="1"/>
</dbReference>
<dbReference type="OrthoDB" id="9770965at2"/>
<dbReference type="CDD" id="cd07207">
    <property type="entry name" value="Pat_ExoU_VipD_like"/>
    <property type="match status" value="1"/>
</dbReference>
<evidence type="ECO:0000313" key="7">
    <source>
        <dbReference type="Proteomes" id="UP000254156"/>
    </source>
</evidence>
<proteinExistence type="predicted"/>
<dbReference type="InterPro" id="IPR002641">
    <property type="entry name" value="PNPLA_dom"/>
</dbReference>
<reference evidence="4 6" key="1">
    <citation type="submission" date="2014-09" db="EMBL/GenBank/DDBJ databases">
        <title>Draft Genome Sequence of Porphyromonas macacae COT-192_OH2859.</title>
        <authorList>
            <person name="Wallis C."/>
            <person name="Deusch O."/>
            <person name="O'Flynn C."/>
            <person name="Davis I."/>
            <person name="Horsfall A."/>
            <person name="Kirkwood N."/>
            <person name="Harris S."/>
            <person name="Eisen J.A."/>
            <person name="Coil D.A."/>
            <person name="Darling A.E."/>
            <person name="Jospin G."/>
            <person name="Alexiev A."/>
        </authorList>
    </citation>
    <scope>NUCLEOTIDE SEQUENCE [LARGE SCALE GENOMIC DNA]</scope>
    <source>
        <strain evidence="6">COT-192 OH2859</strain>
        <strain evidence="4">COT-192_OH2859</strain>
    </source>
</reference>
<feature type="short sequence motif" description="GXSXG" evidence="2">
    <location>
        <begin position="41"/>
        <end position="45"/>
    </location>
</feature>
<feature type="active site" description="Nucleophile" evidence="2">
    <location>
        <position position="43"/>
    </location>
</feature>
<evidence type="ECO:0000313" key="6">
    <source>
        <dbReference type="Proteomes" id="UP000030103"/>
    </source>
</evidence>
<dbReference type="SUPFAM" id="SSF52151">
    <property type="entry name" value="FabD/lysophospholipase-like"/>
    <property type="match status" value="1"/>
</dbReference>
<dbReference type="GO" id="GO:0016787">
    <property type="term" value="F:hydrolase activity"/>
    <property type="evidence" value="ECO:0007669"/>
    <property type="project" value="UniProtKB-UniRule"/>
</dbReference>
<protein>
    <submittedName>
        <fullName evidence="4">Patatin</fullName>
    </submittedName>
</protein>
<organism evidence="4 6">
    <name type="scientific">Porphyromonas macacae</name>
    <dbReference type="NCBI Taxonomy" id="28115"/>
    <lineage>
        <taxon>Bacteria</taxon>
        <taxon>Pseudomonadati</taxon>
        <taxon>Bacteroidota</taxon>
        <taxon>Bacteroidia</taxon>
        <taxon>Bacteroidales</taxon>
        <taxon>Porphyromonadaceae</taxon>
        <taxon>Porphyromonas</taxon>
    </lineage>
</organism>
<dbReference type="GO" id="GO:0016042">
    <property type="term" value="P:lipid catabolic process"/>
    <property type="evidence" value="ECO:0007669"/>
    <property type="project" value="UniProtKB-UniRule"/>
</dbReference>
<evidence type="ECO:0000313" key="4">
    <source>
        <dbReference type="EMBL" id="KGN72510.1"/>
    </source>
</evidence>
<keyword evidence="6" id="KW-1185">Reference proteome</keyword>
<dbReference type="Proteomes" id="UP000254156">
    <property type="component" value="Unassembled WGS sequence"/>
</dbReference>